<dbReference type="HOGENOM" id="CLU_843783_0_0_4"/>
<sequence length="329" mass="36760">MGGLPDRDRRVSARGALRGPLEILRLEALELRARRDHELQHGAAAQLDLHRARHRGARVPLRRVHRRAHAVAGQSGAGLRVADFGDAVHRRNRAGRHRRRRRVHRPHLLRIEGAADLSRAPPLSGAHEGERAARGSRRDARRAWRAGGVRPAPRDAARACRQPLTEEPTDGGRHVTRRLSANGRHRGDALVVPRTARDPAGAARGPGIAGRRAHTRNRLGHGRQPRHARGVRRGERARDGRHRARDREPQDRLAVRHPRGPLPGRRAVRRPALRSDLLLRLPRAHRGRRGRAAPHQRLSRAGRRDRRHGAGIPVALERARHVPSSLSAL</sequence>
<proteinExistence type="predicted"/>
<feature type="compositionally biased region" description="Basic and acidic residues" evidence="1">
    <location>
        <begin position="245"/>
        <end position="254"/>
    </location>
</feature>
<protein>
    <submittedName>
        <fullName evidence="2">Uncharacterized protein</fullName>
    </submittedName>
</protein>
<dbReference type="Proteomes" id="UP000002700">
    <property type="component" value="Chromosome II"/>
</dbReference>
<feature type="compositionally biased region" description="Basic and acidic residues" evidence="1">
    <location>
        <begin position="127"/>
        <end position="142"/>
    </location>
</feature>
<gene>
    <name evidence="2" type="ordered locus">BURPS1710b_A1302</name>
</gene>
<dbReference type="EMBL" id="CP000125">
    <property type="protein sequence ID" value="ABA53374.1"/>
    <property type="molecule type" value="Genomic_DNA"/>
</dbReference>
<name>Q3JIZ4_BURP1</name>
<evidence type="ECO:0000313" key="2">
    <source>
        <dbReference type="EMBL" id="ABA53374.1"/>
    </source>
</evidence>
<feature type="region of interest" description="Disordered" evidence="1">
    <location>
        <begin position="119"/>
        <end position="266"/>
    </location>
</feature>
<accession>Q3JIZ4</accession>
<dbReference type="EnsemblBacteria" id="ABA53374">
    <property type="protein sequence ID" value="ABA53374"/>
    <property type="gene ID" value="BURPS1710b_A1302"/>
</dbReference>
<organism evidence="2 3">
    <name type="scientific">Burkholderia pseudomallei (strain 1710b)</name>
    <dbReference type="NCBI Taxonomy" id="320372"/>
    <lineage>
        <taxon>Bacteria</taxon>
        <taxon>Pseudomonadati</taxon>
        <taxon>Pseudomonadota</taxon>
        <taxon>Betaproteobacteria</taxon>
        <taxon>Burkholderiales</taxon>
        <taxon>Burkholderiaceae</taxon>
        <taxon>Burkholderia</taxon>
        <taxon>pseudomallei group</taxon>
    </lineage>
</organism>
<dbReference type="KEGG" id="bpm:BURPS1710b_A1302"/>
<dbReference type="AlphaFoldDB" id="Q3JIZ4"/>
<reference evidence="2 3" key="1">
    <citation type="submission" date="2005-09" db="EMBL/GenBank/DDBJ databases">
        <authorList>
            <person name="Woods D.E."/>
            <person name="Nierman W.C."/>
        </authorList>
    </citation>
    <scope>NUCLEOTIDE SEQUENCE [LARGE SCALE GENOMIC DNA]</scope>
    <source>
        <strain evidence="2 3">1710b</strain>
    </source>
</reference>
<feature type="region of interest" description="Disordered" evidence="1">
    <location>
        <begin position="284"/>
        <end position="311"/>
    </location>
</feature>
<evidence type="ECO:0000313" key="3">
    <source>
        <dbReference type="Proteomes" id="UP000002700"/>
    </source>
</evidence>
<evidence type="ECO:0000256" key="1">
    <source>
        <dbReference type="SAM" id="MobiDB-lite"/>
    </source>
</evidence>
<feature type="compositionally biased region" description="Basic residues" evidence="1">
    <location>
        <begin position="211"/>
        <end position="231"/>
    </location>
</feature>
<feature type="compositionally biased region" description="Low complexity" evidence="1">
    <location>
        <begin position="198"/>
        <end position="210"/>
    </location>
</feature>
<feature type="compositionally biased region" description="Basic residues" evidence="1">
    <location>
        <begin position="284"/>
        <end position="309"/>
    </location>
</feature>